<feature type="domain" description="RNase H type-1" evidence="2">
    <location>
        <begin position="48"/>
        <end position="106"/>
    </location>
</feature>
<name>A0AAP0M1K3_9ROSI</name>
<comment type="caution">
    <text evidence="3">The sequence shown here is derived from an EMBL/GenBank/DDBJ whole genome shotgun (WGS) entry which is preliminary data.</text>
</comment>
<evidence type="ECO:0000259" key="2">
    <source>
        <dbReference type="Pfam" id="PF13456"/>
    </source>
</evidence>
<proteinExistence type="predicted"/>
<evidence type="ECO:0000313" key="4">
    <source>
        <dbReference type="Proteomes" id="UP001428341"/>
    </source>
</evidence>
<evidence type="ECO:0000313" key="3">
    <source>
        <dbReference type="EMBL" id="KAK9192832.1"/>
    </source>
</evidence>
<dbReference type="Pfam" id="PF13456">
    <property type="entry name" value="RVT_3"/>
    <property type="match status" value="1"/>
</dbReference>
<dbReference type="Proteomes" id="UP001428341">
    <property type="component" value="Unassembled WGS sequence"/>
</dbReference>
<protein>
    <recommendedName>
        <fullName evidence="2">RNase H type-1 domain-containing protein</fullName>
    </recommendedName>
</protein>
<dbReference type="GO" id="GO:0003676">
    <property type="term" value="F:nucleic acid binding"/>
    <property type="evidence" value="ECO:0007669"/>
    <property type="project" value="InterPro"/>
</dbReference>
<accession>A0AAP0M1K3</accession>
<dbReference type="AlphaFoldDB" id="A0AAP0M1K3"/>
<dbReference type="EMBL" id="JBCGBO010000006">
    <property type="protein sequence ID" value="KAK9192832.1"/>
    <property type="molecule type" value="Genomic_DNA"/>
</dbReference>
<evidence type="ECO:0000256" key="1">
    <source>
        <dbReference type="SAM" id="SignalP"/>
    </source>
</evidence>
<organism evidence="3 4">
    <name type="scientific">Citrus x changshan-huyou</name>
    <dbReference type="NCBI Taxonomy" id="2935761"/>
    <lineage>
        <taxon>Eukaryota</taxon>
        <taxon>Viridiplantae</taxon>
        <taxon>Streptophyta</taxon>
        <taxon>Embryophyta</taxon>
        <taxon>Tracheophyta</taxon>
        <taxon>Spermatophyta</taxon>
        <taxon>Magnoliopsida</taxon>
        <taxon>eudicotyledons</taxon>
        <taxon>Gunneridae</taxon>
        <taxon>Pentapetalae</taxon>
        <taxon>rosids</taxon>
        <taxon>malvids</taxon>
        <taxon>Sapindales</taxon>
        <taxon>Rutaceae</taxon>
        <taxon>Aurantioideae</taxon>
        <taxon>Citrus</taxon>
    </lineage>
</organism>
<dbReference type="InterPro" id="IPR002156">
    <property type="entry name" value="RNaseH_domain"/>
</dbReference>
<gene>
    <name evidence="3" type="ORF">WN944_003525</name>
</gene>
<keyword evidence="1" id="KW-0732">Signal</keyword>
<dbReference type="GO" id="GO:0004523">
    <property type="term" value="F:RNA-DNA hybrid ribonuclease activity"/>
    <property type="evidence" value="ECO:0007669"/>
    <property type="project" value="InterPro"/>
</dbReference>
<reference evidence="3 4" key="1">
    <citation type="submission" date="2024-05" db="EMBL/GenBank/DDBJ databases">
        <title>Haplotype-resolved chromosome-level genome assembly of Huyou (Citrus changshanensis).</title>
        <authorList>
            <person name="Miao C."/>
            <person name="Chen W."/>
            <person name="Wu Y."/>
            <person name="Wang L."/>
            <person name="Zhao S."/>
            <person name="Grierson D."/>
            <person name="Xu C."/>
            <person name="Chen K."/>
        </authorList>
    </citation>
    <scope>NUCLEOTIDE SEQUENCE [LARGE SCALE GENOMIC DNA]</scope>
    <source>
        <strain evidence="3">01-14</strain>
        <tissue evidence="3">Leaf</tissue>
    </source>
</reference>
<feature type="chain" id="PRO_5042869790" description="RNase H type-1 domain-containing protein" evidence="1">
    <location>
        <begin position="17"/>
        <end position="114"/>
    </location>
</feature>
<sequence length="114" mass="12314">MFVIALLIVNMQGISGSLSLAFHGLKVQFICHSLALLRKKLNKLRRCCMAAAATKKPCLGDVKTPEALAVLEGVKMAAEAGLSPLIIESNSKNVARFYLNGISSRKELDWIISG</sequence>
<keyword evidence="4" id="KW-1185">Reference proteome</keyword>
<feature type="signal peptide" evidence="1">
    <location>
        <begin position="1"/>
        <end position="16"/>
    </location>
</feature>